<evidence type="ECO:0000259" key="1">
    <source>
        <dbReference type="Pfam" id="PF23843"/>
    </source>
</evidence>
<sequence length="94" mass="10452">MSEYKAKANILFDGAIYKIGETLSLTDADAAQIARYIEKVEAPAVKQPQKQDVNYKELTINELKELVETRELNVEATGKNGHPVKADYIKALEG</sequence>
<evidence type="ECO:0000313" key="3">
    <source>
        <dbReference type="Proteomes" id="UP000241540"/>
    </source>
</evidence>
<dbReference type="Proteomes" id="UP000241540">
    <property type="component" value="Unassembled WGS sequence"/>
</dbReference>
<reference evidence="2 3" key="1">
    <citation type="journal article" date="2016" name="Front. Microbiol.">
        <title>Comprehensive Phylogenetic Analysis of Bovine Non-aureus Staphylococci Species Based on Whole-Genome Sequencing.</title>
        <authorList>
            <person name="Naushad S."/>
            <person name="Barkema H.W."/>
            <person name="Luby C."/>
            <person name="Condas L.A."/>
            <person name="Nobrega D.B."/>
            <person name="Carson D.A."/>
            <person name="De Buck J."/>
        </authorList>
    </citation>
    <scope>NUCLEOTIDE SEQUENCE [LARGE SCALE GENOMIC DNA]</scope>
    <source>
        <strain evidence="2 3">SNUC 5336</strain>
    </source>
</reference>
<evidence type="ECO:0000313" key="2">
    <source>
        <dbReference type="EMBL" id="PTK30824.1"/>
    </source>
</evidence>
<proteinExistence type="predicted"/>
<dbReference type="Pfam" id="PF23843">
    <property type="entry name" value="DUF7210"/>
    <property type="match status" value="1"/>
</dbReference>
<dbReference type="RefSeq" id="WP_107640198.1">
    <property type="nucleotide sequence ID" value="NZ_PZHX01000010.1"/>
</dbReference>
<dbReference type="EMBL" id="PZHX01000010">
    <property type="protein sequence ID" value="PTK30824.1"/>
    <property type="molecule type" value="Genomic_DNA"/>
</dbReference>
<accession>A0A974KYZ4</accession>
<gene>
    <name evidence="2" type="ORF">BUZ51_06300</name>
</gene>
<comment type="caution">
    <text evidence="2">The sequence shown here is derived from an EMBL/GenBank/DDBJ whole genome shotgun (WGS) entry which is preliminary data.</text>
</comment>
<name>A0A974KYZ4_STAHO</name>
<dbReference type="AlphaFoldDB" id="A0A974KYZ4"/>
<protein>
    <recommendedName>
        <fullName evidence="1">DUF7210 domain-containing protein</fullName>
    </recommendedName>
</protein>
<organism evidence="2 3">
    <name type="scientific">Staphylococcus hominis</name>
    <dbReference type="NCBI Taxonomy" id="1290"/>
    <lineage>
        <taxon>Bacteria</taxon>
        <taxon>Bacillati</taxon>
        <taxon>Bacillota</taxon>
        <taxon>Bacilli</taxon>
        <taxon>Bacillales</taxon>
        <taxon>Staphylococcaceae</taxon>
        <taxon>Staphylococcus</taxon>
    </lineage>
</organism>
<dbReference type="InterPro" id="IPR055634">
    <property type="entry name" value="DUF7210"/>
</dbReference>
<feature type="domain" description="DUF7210" evidence="1">
    <location>
        <begin position="4"/>
        <end position="34"/>
    </location>
</feature>